<accession>A0A0S8G2W9</accession>
<evidence type="ECO:0000256" key="2">
    <source>
        <dbReference type="ARBA" id="ARBA00022777"/>
    </source>
</evidence>
<dbReference type="PANTHER" id="PTHR43527:SF2">
    <property type="entry name" value="4-DIPHOSPHOCYTIDYL-2-C-METHYL-D-ERYTHRITOL KINASE, CHLOROPLASTIC"/>
    <property type="match status" value="1"/>
</dbReference>
<gene>
    <name evidence="4" type="ORF">AMJ87_13450</name>
</gene>
<sequence>MIALKACAKINIGLKILDKRDDGYHDIETTLANINLSDSITFEETKQGISVEARGLDIPVEDNLCYQAA</sequence>
<organism evidence="4 5">
    <name type="scientific">candidate division WOR_3 bacterium SM23_60</name>
    <dbReference type="NCBI Taxonomy" id="1703780"/>
    <lineage>
        <taxon>Bacteria</taxon>
        <taxon>Bacteria division WOR-3</taxon>
    </lineage>
</organism>
<keyword evidence="2" id="KW-0418">Kinase</keyword>
<dbReference type="EMBL" id="LJUO01000224">
    <property type="protein sequence ID" value="KPK67383.1"/>
    <property type="molecule type" value="Genomic_DNA"/>
</dbReference>
<dbReference type="SUPFAM" id="SSF54211">
    <property type="entry name" value="Ribosomal protein S5 domain 2-like"/>
    <property type="match status" value="1"/>
</dbReference>
<feature type="non-terminal residue" evidence="4">
    <location>
        <position position="69"/>
    </location>
</feature>
<dbReference type="InterPro" id="IPR020568">
    <property type="entry name" value="Ribosomal_Su5_D2-typ_SF"/>
</dbReference>
<evidence type="ECO:0000256" key="3">
    <source>
        <dbReference type="ARBA" id="ARBA00022840"/>
    </source>
</evidence>
<evidence type="ECO:0000256" key="1">
    <source>
        <dbReference type="ARBA" id="ARBA00022741"/>
    </source>
</evidence>
<dbReference type="Gene3D" id="3.30.230.10">
    <property type="match status" value="1"/>
</dbReference>
<keyword evidence="2" id="KW-0808">Transferase</keyword>
<evidence type="ECO:0000313" key="4">
    <source>
        <dbReference type="EMBL" id="KPK67383.1"/>
    </source>
</evidence>
<dbReference type="GO" id="GO:0050515">
    <property type="term" value="F:4-(cytidine 5'-diphospho)-2-C-methyl-D-erythritol kinase activity"/>
    <property type="evidence" value="ECO:0007669"/>
    <property type="project" value="TreeGrafter"/>
</dbReference>
<keyword evidence="1" id="KW-0547">Nucleotide-binding</keyword>
<protein>
    <recommendedName>
        <fullName evidence="6">4-(Cytidine 5'-diphospho)-2-C-methyl-D-erythritol kinase</fullName>
    </recommendedName>
</protein>
<keyword evidence="3" id="KW-0067">ATP-binding</keyword>
<proteinExistence type="predicted"/>
<comment type="caution">
    <text evidence="4">The sequence shown here is derived from an EMBL/GenBank/DDBJ whole genome shotgun (WGS) entry which is preliminary data.</text>
</comment>
<reference evidence="4 5" key="1">
    <citation type="journal article" date="2015" name="Microbiome">
        <title>Genomic resolution of linkages in carbon, nitrogen, and sulfur cycling among widespread estuary sediment bacteria.</title>
        <authorList>
            <person name="Baker B.J."/>
            <person name="Lazar C.S."/>
            <person name="Teske A.P."/>
            <person name="Dick G.J."/>
        </authorList>
    </citation>
    <scope>NUCLEOTIDE SEQUENCE [LARGE SCALE GENOMIC DNA]</scope>
    <source>
        <strain evidence="4">SM23_60</strain>
    </source>
</reference>
<dbReference type="Proteomes" id="UP000051096">
    <property type="component" value="Unassembled WGS sequence"/>
</dbReference>
<dbReference type="GO" id="GO:0005524">
    <property type="term" value="F:ATP binding"/>
    <property type="evidence" value="ECO:0007669"/>
    <property type="project" value="UniProtKB-KW"/>
</dbReference>
<dbReference type="InterPro" id="IPR014721">
    <property type="entry name" value="Ribsml_uS5_D2-typ_fold_subgr"/>
</dbReference>
<dbReference type="AlphaFoldDB" id="A0A0S8G2W9"/>
<evidence type="ECO:0008006" key="6">
    <source>
        <dbReference type="Google" id="ProtNLM"/>
    </source>
</evidence>
<evidence type="ECO:0000313" key="5">
    <source>
        <dbReference type="Proteomes" id="UP000051096"/>
    </source>
</evidence>
<dbReference type="PANTHER" id="PTHR43527">
    <property type="entry name" value="4-DIPHOSPHOCYTIDYL-2-C-METHYL-D-ERYTHRITOL KINASE, CHLOROPLASTIC"/>
    <property type="match status" value="1"/>
</dbReference>
<name>A0A0S8G2W9_UNCW3</name>